<keyword evidence="3" id="KW-0143">Chaperone</keyword>
<dbReference type="InterPro" id="IPR018253">
    <property type="entry name" value="DnaJ_domain_CS"/>
</dbReference>
<dbReference type="PANTHER" id="PTHR44157">
    <property type="entry name" value="DNAJ HOMOLOG SUBFAMILY C MEMBER 11"/>
    <property type="match status" value="1"/>
</dbReference>
<feature type="domain" description="J" evidence="5">
    <location>
        <begin position="16"/>
        <end position="85"/>
    </location>
</feature>
<reference evidence="6" key="1">
    <citation type="journal article" date="2023" name="Mol. Biol. Evol.">
        <title>Third-Generation Sequencing Reveals the Adaptive Role of the Epigenome in Three Deep-Sea Polychaetes.</title>
        <authorList>
            <person name="Perez M."/>
            <person name="Aroh O."/>
            <person name="Sun Y."/>
            <person name="Lan Y."/>
            <person name="Juniper S.K."/>
            <person name="Young C.R."/>
            <person name="Angers B."/>
            <person name="Qian P.Y."/>
        </authorList>
    </citation>
    <scope>NUCLEOTIDE SEQUENCE</scope>
    <source>
        <strain evidence="6">P08H-3</strain>
    </source>
</reference>
<dbReference type="InterPro" id="IPR024586">
    <property type="entry name" value="DnaJ-like_C11_C"/>
</dbReference>
<proteinExistence type="predicted"/>
<comment type="caution">
    <text evidence="6">The sequence shown here is derived from an EMBL/GenBank/DDBJ whole genome shotgun (WGS) entry which is preliminary data.</text>
</comment>
<evidence type="ECO:0000256" key="1">
    <source>
        <dbReference type="ARBA" id="ARBA00004370"/>
    </source>
</evidence>
<dbReference type="PROSITE" id="PS00636">
    <property type="entry name" value="DNAJ_1"/>
    <property type="match status" value="1"/>
</dbReference>
<dbReference type="InterPro" id="IPR001623">
    <property type="entry name" value="DnaJ_domain"/>
</dbReference>
<evidence type="ECO:0000313" key="6">
    <source>
        <dbReference type="EMBL" id="KAK2157929.1"/>
    </source>
</evidence>
<dbReference type="PRINTS" id="PR00625">
    <property type="entry name" value="JDOMAIN"/>
</dbReference>
<sequence length="572" mass="63869">MASSTDDDLDLVDGDDYYAWLGLSKNASKDEINNAFRRFSRMYHPDKHASDAALHSKAETIFPKIKKAHDVLSDPQKRAIYDTMGVKGLETDGWEIVSRTKTPQEILEEYERLAREREKKLLEQKTNPKGTFSIGIDASDMFDRYHAIDAMEYSSSLPNIEINEISISQSIECPLTTKNTAIIAGNLASRNGRGQGQISVTGRRLVSDNGWAEVELSAGDGTAIIVRGFRTLWRRAFGTMSGSLQFTPHGRVSVLKPAFSSMVAMQLDKNVQGRITYNWGTHSSMTSMIIYDTDKRHIVAAVQIGLPNTLAMISYTHKFLDDDMKLKGSLRVGTFGVVAEYGCEKQVTKFSTLGATVSIGIPIGVILKLKMNRGNQIYMIPIHLADEIVPNAIFYGTFLPVATYFAVKLLIVNPFLKDQKEKELQKKKEANATRLITKQREAESAVELMKQTVDRIRESEERKGGLIIKKALYGKLEGESLTTTDYLTVTLQVQSLVNDSRLLIPEGTHMSELPGFYDPCIGEAKELSITYEFRRRLHICLFKDGDRVLLPNRDHLAEQPPSSAAASDGLSR</sequence>
<gene>
    <name evidence="6" type="ORF">LSH36_181g03013</name>
</gene>
<evidence type="ECO:0000256" key="2">
    <source>
        <dbReference type="ARBA" id="ARBA00023136"/>
    </source>
</evidence>
<dbReference type="PROSITE" id="PS50076">
    <property type="entry name" value="DNAJ_2"/>
    <property type="match status" value="1"/>
</dbReference>
<keyword evidence="2" id="KW-0472">Membrane</keyword>
<dbReference type="InterPro" id="IPR052243">
    <property type="entry name" value="Mito_inner_membrane_organizer"/>
</dbReference>
<dbReference type="GO" id="GO:0042407">
    <property type="term" value="P:cristae formation"/>
    <property type="evidence" value="ECO:0007669"/>
    <property type="project" value="TreeGrafter"/>
</dbReference>
<evidence type="ECO:0000256" key="4">
    <source>
        <dbReference type="SAM" id="MobiDB-lite"/>
    </source>
</evidence>
<dbReference type="Pfam" id="PF00226">
    <property type="entry name" value="DnaJ"/>
    <property type="match status" value="1"/>
</dbReference>
<evidence type="ECO:0000259" key="5">
    <source>
        <dbReference type="PROSITE" id="PS50076"/>
    </source>
</evidence>
<dbReference type="GO" id="GO:0016020">
    <property type="term" value="C:membrane"/>
    <property type="evidence" value="ECO:0007669"/>
    <property type="project" value="UniProtKB-SubCell"/>
</dbReference>
<comment type="subcellular location">
    <subcellularLocation>
        <location evidence="1">Membrane</location>
    </subcellularLocation>
</comment>
<keyword evidence="7" id="KW-1185">Reference proteome</keyword>
<dbReference type="SMART" id="SM00271">
    <property type="entry name" value="DnaJ"/>
    <property type="match status" value="1"/>
</dbReference>
<organism evidence="6 7">
    <name type="scientific">Paralvinella palmiformis</name>
    <dbReference type="NCBI Taxonomy" id="53620"/>
    <lineage>
        <taxon>Eukaryota</taxon>
        <taxon>Metazoa</taxon>
        <taxon>Spiralia</taxon>
        <taxon>Lophotrochozoa</taxon>
        <taxon>Annelida</taxon>
        <taxon>Polychaeta</taxon>
        <taxon>Sedentaria</taxon>
        <taxon>Canalipalpata</taxon>
        <taxon>Terebellida</taxon>
        <taxon>Terebelliformia</taxon>
        <taxon>Alvinellidae</taxon>
        <taxon>Paralvinella</taxon>
    </lineage>
</organism>
<dbReference type="GO" id="GO:0005739">
    <property type="term" value="C:mitochondrion"/>
    <property type="evidence" value="ECO:0007669"/>
    <property type="project" value="GOC"/>
</dbReference>
<dbReference type="SUPFAM" id="SSF46565">
    <property type="entry name" value="Chaperone J-domain"/>
    <property type="match status" value="1"/>
</dbReference>
<protein>
    <recommendedName>
        <fullName evidence="5">J domain-containing protein</fullName>
    </recommendedName>
</protein>
<dbReference type="EMBL" id="JAODUP010000181">
    <property type="protein sequence ID" value="KAK2157929.1"/>
    <property type="molecule type" value="Genomic_DNA"/>
</dbReference>
<dbReference type="InterPro" id="IPR036869">
    <property type="entry name" value="J_dom_sf"/>
</dbReference>
<feature type="region of interest" description="Disordered" evidence="4">
    <location>
        <begin position="553"/>
        <end position="572"/>
    </location>
</feature>
<dbReference type="Pfam" id="PF11875">
    <property type="entry name" value="DnaJ-like_C11_C"/>
    <property type="match status" value="1"/>
</dbReference>
<evidence type="ECO:0000313" key="7">
    <source>
        <dbReference type="Proteomes" id="UP001208570"/>
    </source>
</evidence>
<dbReference type="InterPro" id="IPR055225">
    <property type="entry name" value="DNAJC11-like_beta-barrel"/>
</dbReference>
<accession>A0AAD9N8E5</accession>
<dbReference type="CDD" id="cd06257">
    <property type="entry name" value="DnaJ"/>
    <property type="match status" value="1"/>
</dbReference>
<name>A0AAD9N8E5_9ANNE</name>
<dbReference type="PANTHER" id="PTHR44157:SF1">
    <property type="entry name" value="DNAJ HOMOLOG SUBFAMILY C MEMBER 11"/>
    <property type="match status" value="1"/>
</dbReference>
<dbReference type="AlphaFoldDB" id="A0AAD9N8E5"/>
<dbReference type="Gene3D" id="1.10.287.110">
    <property type="entry name" value="DnaJ domain"/>
    <property type="match status" value="1"/>
</dbReference>
<dbReference type="Proteomes" id="UP001208570">
    <property type="component" value="Unassembled WGS sequence"/>
</dbReference>
<evidence type="ECO:0000256" key="3">
    <source>
        <dbReference type="ARBA" id="ARBA00023186"/>
    </source>
</evidence>
<dbReference type="Pfam" id="PF22774">
    <property type="entry name" value="DNAJC11_beta-barrel"/>
    <property type="match status" value="1"/>
</dbReference>